<feature type="transmembrane region" description="Helical" evidence="1">
    <location>
        <begin position="12"/>
        <end position="34"/>
    </location>
</feature>
<comment type="caution">
    <text evidence="2">The sequence shown here is derived from an EMBL/GenBank/DDBJ whole genome shotgun (WGS) entry which is preliminary data.</text>
</comment>
<dbReference type="AlphaFoldDB" id="A0A0V1KXJ1"/>
<gene>
    <name evidence="2" type="ORF">T02_3124</name>
</gene>
<keyword evidence="1" id="KW-1133">Transmembrane helix</keyword>
<evidence type="ECO:0000313" key="2">
    <source>
        <dbReference type="EMBL" id="KRZ52057.1"/>
    </source>
</evidence>
<reference evidence="2 3" key="1">
    <citation type="submission" date="2015-05" db="EMBL/GenBank/DDBJ databases">
        <title>Evolution of Trichinella species and genotypes.</title>
        <authorList>
            <person name="Korhonen P.K."/>
            <person name="Edoardo P."/>
            <person name="Giuseppe L.R."/>
            <person name="Gasser R.B."/>
        </authorList>
    </citation>
    <scope>NUCLEOTIDE SEQUENCE [LARGE SCALE GENOMIC DNA]</scope>
    <source>
        <strain evidence="2">ISS10</strain>
    </source>
</reference>
<organism evidence="2 3">
    <name type="scientific">Trichinella nativa</name>
    <dbReference type="NCBI Taxonomy" id="6335"/>
    <lineage>
        <taxon>Eukaryota</taxon>
        <taxon>Metazoa</taxon>
        <taxon>Ecdysozoa</taxon>
        <taxon>Nematoda</taxon>
        <taxon>Enoplea</taxon>
        <taxon>Dorylaimia</taxon>
        <taxon>Trichinellida</taxon>
        <taxon>Trichinellidae</taxon>
        <taxon>Trichinella</taxon>
    </lineage>
</organism>
<accession>A0A0V1KXJ1</accession>
<keyword evidence="3" id="KW-1185">Reference proteome</keyword>
<proteinExistence type="predicted"/>
<keyword evidence="1" id="KW-0812">Transmembrane</keyword>
<sequence>MIRVKFYNLRKSVLRNVALSVIFVLMMMTFLHAFRLNLQKKEFAALITFCIHDVLQLLKINTCAFYSSIFPARLQVNAFCLYPSAYLVSFSTIEQYPLATEFHSTFHLKLSDMSFFAWCHNYASYRNDQPGVVEGDEVYLKCKLVLWQI</sequence>
<evidence type="ECO:0000313" key="3">
    <source>
        <dbReference type="Proteomes" id="UP000054721"/>
    </source>
</evidence>
<protein>
    <submittedName>
        <fullName evidence="2">Uncharacterized protein</fullName>
    </submittedName>
</protein>
<dbReference type="Proteomes" id="UP000054721">
    <property type="component" value="Unassembled WGS sequence"/>
</dbReference>
<evidence type="ECO:0000256" key="1">
    <source>
        <dbReference type="SAM" id="Phobius"/>
    </source>
</evidence>
<dbReference type="EMBL" id="JYDW01000205">
    <property type="protein sequence ID" value="KRZ52057.1"/>
    <property type="molecule type" value="Genomic_DNA"/>
</dbReference>
<name>A0A0V1KXJ1_9BILA</name>
<keyword evidence="1" id="KW-0472">Membrane</keyword>